<feature type="non-terminal residue" evidence="8">
    <location>
        <position position="1"/>
    </location>
</feature>
<name>A0A1B6I2N1_9HEMI</name>
<proteinExistence type="inferred from homology"/>
<feature type="transmembrane region" description="Helical" evidence="6">
    <location>
        <begin position="241"/>
        <end position="261"/>
    </location>
</feature>
<feature type="transmembrane region" description="Helical" evidence="6">
    <location>
        <begin position="336"/>
        <end position="355"/>
    </location>
</feature>
<dbReference type="GO" id="GO:0016020">
    <property type="term" value="C:membrane"/>
    <property type="evidence" value="ECO:0007669"/>
    <property type="project" value="UniProtKB-SubCell"/>
</dbReference>
<evidence type="ECO:0000256" key="1">
    <source>
        <dbReference type="ARBA" id="ARBA00004141"/>
    </source>
</evidence>
<evidence type="ECO:0000256" key="4">
    <source>
        <dbReference type="ARBA" id="ARBA00023136"/>
    </source>
</evidence>
<dbReference type="EMBL" id="GECU01026524">
    <property type="protein sequence ID" value="JAS81182.1"/>
    <property type="molecule type" value="Transcribed_RNA"/>
</dbReference>
<dbReference type="InterPro" id="IPR020846">
    <property type="entry name" value="MFS_dom"/>
</dbReference>
<feature type="transmembrane region" description="Helical" evidence="6">
    <location>
        <begin position="268"/>
        <end position="288"/>
    </location>
</feature>
<evidence type="ECO:0000256" key="3">
    <source>
        <dbReference type="ARBA" id="ARBA00022989"/>
    </source>
</evidence>
<dbReference type="PROSITE" id="PS00216">
    <property type="entry name" value="SUGAR_TRANSPORT_1"/>
    <property type="match status" value="1"/>
</dbReference>
<keyword evidence="4 6" id="KW-0472">Membrane</keyword>
<reference evidence="8" key="1">
    <citation type="submission" date="2015-11" db="EMBL/GenBank/DDBJ databases">
        <title>De novo transcriptome assembly of four potential Pierce s Disease insect vectors from Arizona vineyards.</title>
        <authorList>
            <person name="Tassone E.E."/>
        </authorList>
    </citation>
    <scope>NUCLEOTIDE SEQUENCE</scope>
</reference>
<dbReference type="GO" id="GO:0015149">
    <property type="term" value="F:hexose transmembrane transporter activity"/>
    <property type="evidence" value="ECO:0007669"/>
    <property type="project" value="TreeGrafter"/>
</dbReference>
<feature type="transmembrane region" description="Helical" evidence="6">
    <location>
        <begin position="83"/>
        <end position="105"/>
    </location>
</feature>
<evidence type="ECO:0000256" key="5">
    <source>
        <dbReference type="RuleBase" id="RU003346"/>
    </source>
</evidence>
<dbReference type="PRINTS" id="PR00171">
    <property type="entry name" value="SUGRTRNSPORT"/>
</dbReference>
<dbReference type="InterPro" id="IPR005828">
    <property type="entry name" value="MFS_sugar_transport-like"/>
</dbReference>
<keyword evidence="2 6" id="KW-0812">Transmembrane</keyword>
<feature type="transmembrane region" description="Helical" evidence="6">
    <location>
        <begin position="56"/>
        <end position="77"/>
    </location>
</feature>
<comment type="subcellular location">
    <subcellularLocation>
        <location evidence="1">Membrane</location>
        <topology evidence="1">Multi-pass membrane protein</topology>
    </subcellularLocation>
</comment>
<dbReference type="NCBIfam" id="TIGR00879">
    <property type="entry name" value="SP"/>
    <property type="match status" value="1"/>
</dbReference>
<feature type="transmembrane region" description="Helical" evidence="6">
    <location>
        <begin position="28"/>
        <end position="44"/>
    </location>
</feature>
<feature type="transmembrane region" description="Helical" evidence="6">
    <location>
        <begin position="361"/>
        <end position="383"/>
    </location>
</feature>
<dbReference type="InterPro" id="IPR003663">
    <property type="entry name" value="Sugar/inositol_transpt"/>
</dbReference>
<dbReference type="InterPro" id="IPR045263">
    <property type="entry name" value="GLUT"/>
</dbReference>
<dbReference type="PROSITE" id="PS50850">
    <property type="entry name" value="MFS"/>
    <property type="match status" value="1"/>
</dbReference>
<feature type="domain" description="Major facilitator superfamily (MFS) profile" evidence="7">
    <location>
        <begin position="1"/>
        <end position="389"/>
    </location>
</feature>
<evidence type="ECO:0000256" key="6">
    <source>
        <dbReference type="SAM" id="Phobius"/>
    </source>
</evidence>
<organism evidence="8">
    <name type="scientific">Homalodisca liturata</name>
    <dbReference type="NCBI Taxonomy" id="320908"/>
    <lineage>
        <taxon>Eukaryota</taxon>
        <taxon>Metazoa</taxon>
        <taxon>Ecdysozoa</taxon>
        <taxon>Arthropoda</taxon>
        <taxon>Hexapoda</taxon>
        <taxon>Insecta</taxon>
        <taxon>Pterygota</taxon>
        <taxon>Neoptera</taxon>
        <taxon>Paraneoptera</taxon>
        <taxon>Hemiptera</taxon>
        <taxon>Auchenorrhyncha</taxon>
        <taxon>Membracoidea</taxon>
        <taxon>Cicadellidae</taxon>
        <taxon>Cicadellinae</taxon>
        <taxon>Proconiini</taxon>
        <taxon>Homalodisca</taxon>
    </lineage>
</organism>
<comment type="similarity">
    <text evidence="5">Belongs to the major facilitator superfamily. Sugar transporter (TC 2.A.1.1) family.</text>
</comment>
<dbReference type="PANTHER" id="PTHR23503">
    <property type="entry name" value="SOLUTE CARRIER FAMILY 2"/>
    <property type="match status" value="1"/>
</dbReference>
<gene>
    <name evidence="8" type="ORF">g.35511</name>
</gene>
<protein>
    <recommendedName>
        <fullName evidence="7">Major facilitator superfamily (MFS) profile domain-containing protein</fullName>
    </recommendedName>
</protein>
<feature type="transmembrane region" description="Helical" evidence="6">
    <location>
        <begin position="117"/>
        <end position="136"/>
    </location>
</feature>
<dbReference type="Pfam" id="PF00083">
    <property type="entry name" value="Sugar_tr"/>
    <property type="match status" value="1"/>
</dbReference>
<evidence type="ECO:0000313" key="8">
    <source>
        <dbReference type="EMBL" id="JAS81182.1"/>
    </source>
</evidence>
<dbReference type="SUPFAM" id="SSF103473">
    <property type="entry name" value="MFS general substrate transporter"/>
    <property type="match status" value="1"/>
</dbReference>
<keyword evidence="3 6" id="KW-1133">Transmembrane helix</keyword>
<feature type="transmembrane region" description="Helical" evidence="6">
    <location>
        <begin position="300"/>
        <end position="324"/>
    </location>
</feature>
<dbReference type="Gene3D" id="1.20.1250.20">
    <property type="entry name" value="MFS general substrate transporter like domains"/>
    <property type="match status" value="1"/>
</dbReference>
<sequence>VSAFLVGGMIGSFAGSWSADYVGRKGALVVSDILGCLSAVMFFVSKPMSSVTCLLLARFVVGLSSGLTLSVMPMYLMELAPDSVRGAVAVLTTFGVTFGVLLAQFMGLDWLLGTADLWHYLLSLHLVLILVSAMALPTLPESPKYLYIVRGLRQRALKELSRLRGYPAEEVAHELELGEGRGDTRGEWGVAALLSTPSMRLPLALVCALQAGQQCSGINAVFYYSTRIFQSAGMSQTGAQYANLGAGVINFSMSAAMIPMVNSCKRRSLLHFSLIPTTITLVLLPLSITFSDAVSWMPNFSIFCVLFYVLVYGCGLGPIPYFIGSELFDVGPRAPAMALGSVAQWIGNLTVGMTFPILQRLWGQNCFYLFAASTAALTVFIHLKLPETFTPRQAVRATGSEKRPLSKQVTSA</sequence>
<keyword evidence="5" id="KW-0813">Transport</keyword>
<dbReference type="PROSITE" id="PS00217">
    <property type="entry name" value="SUGAR_TRANSPORT_2"/>
    <property type="match status" value="1"/>
</dbReference>
<accession>A0A1B6I2N1</accession>
<dbReference type="PANTHER" id="PTHR23503:SF127">
    <property type="entry name" value="FI08437P-RELATED"/>
    <property type="match status" value="1"/>
</dbReference>
<dbReference type="AlphaFoldDB" id="A0A1B6I2N1"/>
<dbReference type="InterPro" id="IPR036259">
    <property type="entry name" value="MFS_trans_sf"/>
</dbReference>
<dbReference type="InterPro" id="IPR005829">
    <property type="entry name" value="Sugar_transporter_CS"/>
</dbReference>
<evidence type="ECO:0000259" key="7">
    <source>
        <dbReference type="PROSITE" id="PS50850"/>
    </source>
</evidence>
<evidence type="ECO:0000256" key="2">
    <source>
        <dbReference type="ARBA" id="ARBA00022692"/>
    </source>
</evidence>